<name>A0A512H3F9_9PROT</name>
<dbReference type="Pfam" id="PF02036">
    <property type="entry name" value="SCP2"/>
    <property type="match status" value="1"/>
</dbReference>
<dbReference type="AlphaFoldDB" id="A0A512H3F9"/>
<dbReference type="EMBL" id="BJZO01000001">
    <property type="protein sequence ID" value="GEO79948.1"/>
    <property type="molecule type" value="Genomic_DNA"/>
</dbReference>
<dbReference type="SUPFAM" id="SSF55718">
    <property type="entry name" value="SCP-like"/>
    <property type="match status" value="1"/>
</dbReference>
<proteinExistence type="predicted"/>
<dbReference type="RefSeq" id="WP_147162017.1">
    <property type="nucleotide sequence ID" value="NZ_BJZO01000001.1"/>
</dbReference>
<sequence length="103" mass="11137">MSETEKRLREALPRLDRLGAVVRLDLGAAGCWRVDARANAQMREEDEADEDDLDGVACTVRLSADTLERVMEGRLDPVLGYTLGKIKVAGSRGVALKLVGALA</sequence>
<keyword evidence="3" id="KW-1185">Reference proteome</keyword>
<dbReference type="InterPro" id="IPR036527">
    <property type="entry name" value="SCP2_sterol-bd_dom_sf"/>
</dbReference>
<feature type="domain" description="SCP2" evidence="1">
    <location>
        <begin position="9"/>
        <end position="102"/>
    </location>
</feature>
<dbReference type="Proteomes" id="UP000321567">
    <property type="component" value="Unassembled WGS sequence"/>
</dbReference>
<protein>
    <submittedName>
        <fullName evidence="2">Sterol-binding protein</fullName>
    </submittedName>
</protein>
<dbReference type="InterPro" id="IPR003033">
    <property type="entry name" value="SCP2_sterol-bd_dom"/>
</dbReference>
<evidence type="ECO:0000259" key="1">
    <source>
        <dbReference type="Pfam" id="PF02036"/>
    </source>
</evidence>
<comment type="caution">
    <text evidence="2">The sequence shown here is derived from an EMBL/GenBank/DDBJ whole genome shotgun (WGS) entry which is preliminary data.</text>
</comment>
<gene>
    <name evidence="2" type="ORF">ROR02_00790</name>
</gene>
<dbReference type="Gene3D" id="3.30.1050.10">
    <property type="entry name" value="SCP2 sterol-binding domain"/>
    <property type="match status" value="1"/>
</dbReference>
<reference evidence="2 3" key="1">
    <citation type="submission" date="2019-07" db="EMBL/GenBank/DDBJ databases">
        <title>Whole genome shotgun sequence of Rhodospirillum oryzae NBRC 107573.</title>
        <authorList>
            <person name="Hosoyama A."/>
            <person name="Uohara A."/>
            <person name="Ohji S."/>
            <person name="Ichikawa N."/>
        </authorList>
    </citation>
    <scope>NUCLEOTIDE SEQUENCE [LARGE SCALE GENOMIC DNA]</scope>
    <source>
        <strain evidence="2 3">NBRC 107573</strain>
    </source>
</reference>
<dbReference type="OrthoDB" id="9809312at2"/>
<evidence type="ECO:0000313" key="3">
    <source>
        <dbReference type="Proteomes" id="UP000321567"/>
    </source>
</evidence>
<organism evidence="2 3">
    <name type="scientific">Pararhodospirillum oryzae</name>
    <dbReference type="NCBI Taxonomy" id="478448"/>
    <lineage>
        <taxon>Bacteria</taxon>
        <taxon>Pseudomonadati</taxon>
        <taxon>Pseudomonadota</taxon>
        <taxon>Alphaproteobacteria</taxon>
        <taxon>Rhodospirillales</taxon>
        <taxon>Rhodospirillaceae</taxon>
        <taxon>Pararhodospirillum</taxon>
    </lineage>
</organism>
<evidence type="ECO:0000313" key="2">
    <source>
        <dbReference type="EMBL" id="GEO79948.1"/>
    </source>
</evidence>
<accession>A0A512H3F9</accession>